<evidence type="ECO:0000259" key="2">
    <source>
        <dbReference type="Pfam" id="PF00171"/>
    </source>
</evidence>
<dbReference type="InterPro" id="IPR015590">
    <property type="entry name" value="Aldehyde_DH_dom"/>
</dbReference>
<dbReference type="EMBL" id="CP095073">
    <property type="protein sequence ID" value="UOQ44271.1"/>
    <property type="molecule type" value="Genomic_DNA"/>
</dbReference>
<sequence length="484" mass="52474">MGANERPLHLLNYINGEWQGDNLETFDVINPATNELVGTMPNGTEKDVLAAIEGADAAFKEWKKLSAEERAAYLEKMYARLIERKEEIAQVLTEENGKPLKEARGEVLYAASFIKWYAEEGKRVYGRTIPSKGEGQRIQVIKQPVGVVAAITPWNFPAAMITRKLAPALAAGCTFIVKPPKETPLTAAKIMECAEEAGIPRGVVNMVLTPNEAFSETVQKSKVVRKLTFTGSTEVGKLLMKQSADTMKNISLELGGQAPLIVLDDADVETAVEGTIASKFRNAGQTCICANRIYVQSGIYDEFVGKLKEKVAELKVGNGLEEDVDIGPLINQKGYDKVVRHVEDAVAKGAEVLVGGKGHQTSEQDAPFFEPTLLINAKENMLCMTEETFGPVVPVQKVESDEEAVRLANDTPFGLAAYYFTENMSRGTKIGEALDYGIVGWNHGAPSAAQAPFGGTKQSGLGREGGAEGIEPFLETKYLSIGIK</sequence>
<dbReference type="SUPFAM" id="SSF53720">
    <property type="entry name" value="ALDH-like"/>
    <property type="match status" value="1"/>
</dbReference>
<dbReference type="CDD" id="cd07103">
    <property type="entry name" value="ALDH_F5_SSADH_GabD"/>
    <property type="match status" value="1"/>
</dbReference>
<dbReference type="Gene3D" id="3.40.605.10">
    <property type="entry name" value="Aldehyde Dehydrogenase, Chain A, domain 1"/>
    <property type="match status" value="1"/>
</dbReference>
<reference evidence="3 4" key="1">
    <citation type="submission" date="2022-04" db="EMBL/GenBank/DDBJ databases">
        <title>Halobacillus sp. isolated from saltern.</title>
        <authorList>
            <person name="Won M."/>
            <person name="Lee C.-M."/>
            <person name="Woen H.-Y."/>
            <person name="Kwon S.-W."/>
        </authorList>
    </citation>
    <scope>NUCLEOTIDE SEQUENCE [LARGE SCALE GENOMIC DNA]</scope>
    <source>
        <strain evidence="3 4">SSBR10-3</strain>
    </source>
</reference>
<evidence type="ECO:0000313" key="4">
    <source>
        <dbReference type="Proteomes" id="UP000831787"/>
    </source>
</evidence>
<proteinExistence type="predicted"/>
<evidence type="ECO:0000256" key="1">
    <source>
        <dbReference type="ARBA" id="ARBA00023002"/>
    </source>
</evidence>
<dbReference type="InterPro" id="IPR050740">
    <property type="entry name" value="Aldehyde_DH_Superfamily"/>
</dbReference>
<evidence type="ECO:0000313" key="3">
    <source>
        <dbReference type="EMBL" id="UOQ44271.1"/>
    </source>
</evidence>
<dbReference type="InterPro" id="IPR016160">
    <property type="entry name" value="Ald_DH_CS_CYS"/>
</dbReference>
<keyword evidence="4" id="KW-1185">Reference proteome</keyword>
<dbReference type="PROSITE" id="PS00070">
    <property type="entry name" value="ALDEHYDE_DEHYDR_CYS"/>
    <property type="match status" value="1"/>
</dbReference>
<organism evidence="3 4">
    <name type="scientific">Halobacillus salinarum</name>
    <dbReference type="NCBI Taxonomy" id="2932257"/>
    <lineage>
        <taxon>Bacteria</taxon>
        <taxon>Bacillati</taxon>
        <taxon>Bacillota</taxon>
        <taxon>Bacilli</taxon>
        <taxon>Bacillales</taxon>
        <taxon>Bacillaceae</taxon>
        <taxon>Halobacillus</taxon>
    </lineage>
</organism>
<dbReference type="Proteomes" id="UP000831787">
    <property type="component" value="Chromosome"/>
</dbReference>
<dbReference type="Pfam" id="PF00171">
    <property type="entry name" value="Aldedh"/>
    <property type="match status" value="1"/>
</dbReference>
<dbReference type="InterPro" id="IPR016162">
    <property type="entry name" value="Ald_DH_N"/>
</dbReference>
<dbReference type="RefSeq" id="WP_244710096.1">
    <property type="nucleotide sequence ID" value="NZ_CP095073.1"/>
</dbReference>
<name>A0ABY4EIF4_9BACI</name>
<feature type="domain" description="Aldehyde dehydrogenase" evidence="2">
    <location>
        <begin position="19"/>
        <end position="478"/>
    </location>
</feature>
<gene>
    <name evidence="3" type="ORF">MUN89_20860</name>
</gene>
<dbReference type="PANTHER" id="PTHR43353:SF5">
    <property type="entry name" value="SUCCINATE-SEMIALDEHYDE DEHYDROGENASE, MITOCHONDRIAL"/>
    <property type="match status" value="1"/>
</dbReference>
<protein>
    <submittedName>
        <fullName evidence="3">NAD-dependent succinate-semialdehyde dehydrogenase</fullName>
    </submittedName>
</protein>
<accession>A0ABY4EIF4</accession>
<dbReference type="InterPro" id="IPR016161">
    <property type="entry name" value="Ald_DH/histidinol_DH"/>
</dbReference>
<dbReference type="Gene3D" id="3.40.309.10">
    <property type="entry name" value="Aldehyde Dehydrogenase, Chain A, domain 2"/>
    <property type="match status" value="1"/>
</dbReference>
<dbReference type="PANTHER" id="PTHR43353">
    <property type="entry name" value="SUCCINATE-SEMIALDEHYDE DEHYDROGENASE, MITOCHONDRIAL"/>
    <property type="match status" value="1"/>
</dbReference>
<keyword evidence="1" id="KW-0560">Oxidoreductase</keyword>
<dbReference type="InterPro" id="IPR016163">
    <property type="entry name" value="Ald_DH_C"/>
</dbReference>